<proteinExistence type="inferred from homology"/>
<dbReference type="Proteomes" id="UP001201873">
    <property type="component" value="Unassembled WGS sequence"/>
</dbReference>
<dbReference type="InterPro" id="IPR000515">
    <property type="entry name" value="MetI-like"/>
</dbReference>
<dbReference type="InterPro" id="IPR035906">
    <property type="entry name" value="MetI-like_sf"/>
</dbReference>
<evidence type="ECO:0000256" key="3">
    <source>
        <dbReference type="ARBA" id="ARBA00022692"/>
    </source>
</evidence>
<comment type="similarity">
    <text evidence="6">Belongs to the binding-protein-dependent transport system permease family.</text>
</comment>
<evidence type="ECO:0000256" key="6">
    <source>
        <dbReference type="RuleBase" id="RU363032"/>
    </source>
</evidence>
<dbReference type="Gene3D" id="1.10.3720.10">
    <property type="entry name" value="MetI-like"/>
    <property type="match status" value="1"/>
</dbReference>
<organism evidence="8 9">
    <name type="scientific">Frankia umida</name>
    <dbReference type="NCBI Taxonomy" id="573489"/>
    <lineage>
        <taxon>Bacteria</taxon>
        <taxon>Bacillati</taxon>
        <taxon>Actinomycetota</taxon>
        <taxon>Actinomycetes</taxon>
        <taxon>Frankiales</taxon>
        <taxon>Frankiaceae</taxon>
        <taxon>Frankia</taxon>
    </lineage>
</organism>
<feature type="transmembrane region" description="Helical" evidence="6">
    <location>
        <begin position="94"/>
        <end position="113"/>
    </location>
</feature>
<evidence type="ECO:0000256" key="4">
    <source>
        <dbReference type="ARBA" id="ARBA00022989"/>
    </source>
</evidence>
<feature type="domain" description="ABC transmembrane type-1" evidence="7">
    <location>
        <begin position="27"/>
        <end position="207"/>
    </location>
</feature>
<protein>
    <submittedName>
        <fullName evidence="8">ABC transporter permease</fullName>
    </submittedName>
</protein>
<sequence length="225" mass="22835">MSTLTSAFDWLTTGSSWRGGEGIATRLGEHVLLTAASVGIASAVALPIGIALGHLGRGGTLAINISNIGRAVPTLAVLVLLAIGPLGIGDLTTVLALTLFAIAPLVTNSYVGIREVDPGAVLAARGMGMSGGQVLRRVELPLALPMILLGLRLAAVQVVATATIAALIDGGGLGRFVVDGLANHEQNKVVGGAILVAVLALVVDGTLFALTRLLTRAPQPTRPRR</sequence>
<keyword evidence="5 6" id="KW-0472">Membrane</keyword>
<feature type="transmembrane region" description="Helical" evidence="6">
    <location>
        <begin position="142"/>
        <end position="168"/>
    </location>
</feature>
<evidence type="ECO:0000256" key="2">
    <source>
        <dbReference type="ARBA" id="ARBA00022448"/>
    </source>
</evidence>
<keyword evidence="4 6" id="KW-1133">Transmembrane helix</keyword>
<dbReference type="PROSITE" id="PS50928">
    <property type="entry name" value="ABC_TM1"/>
    <property type="match status" value="1"/>
</dbReference>
<dbReference type="RefSeq" id="WP_248823104.1">
    <property type="nucleotide sequence ID" value="NZ_JALKFT010000001.1"/>
</dbReference>
<name>A0ABT0JSC6_9ACTN</name>
<comment type="subcellular location">
    <subcellularLocation>
        <location evidence="6">Cell membrane</location>
        <topology evidence="6">Multi-pass membrane protein</topology>
    </subcellularLocation>
    <subcellularLocation>
        <location evidence="1">Membrane</location>
        <topology evidence="1">Multi-pass membrane protein</topology>
    </subcellularLocation>
</comment>
<gene>
    <name evidence="8" type="ORF">MXD59_01420</name>
</gene>
<dbReference type="SUPFAM" id="SSF161098">
    <property type="entry name" value="MetI-like"/>
    <property type="match status" value="1"/>
</dbReference>
<feature type="transmembrane region" description="Helical" evidence="6">
    <location>
        <begin position="188"/>
        <end position="215"/>
    </location>
</feature>
<reference evidence="8 9" key="1">
    <citation type="submission" date="2022-04" db="EMBL/GenBank/DDBJ databases">
        <title>Genome diversity in the genus Frankia.</title>
        <authorList>
            <person name="Carlos-Shanley C."/>
            <person name="Hahn D."/>
        </authorList>
    </citation>
    <scope>NUCLEOTIDE SEQUENCE [LARGE SCALE GENOMIC DNA]</scope>
    <source>
        <strain evidence="8 9">Ag45/Mut15</strain>
    </source>
</reference>
<comment type="caution">
    <text evidence="8">The sequence shown here is derived from an EMBL/GenBank/DDBJ whole genome shotgun (WGS) entry which is preliminary data.</text>
</comment>
<keyword evidence="2 6" id="KW-0813">Transport</keyword>
<dbReference type="InterPro" id="IPR051204">
    <property type="entry name" value="ABC_transp_perm/SBD"/>
</dbReference>
<evidence type="ECO:0000313" key="8">
    <source>
        <dbReference type="EMBL" id="MCK9874455.1"/>
    </source>
</evidence>
<keyword evidence="3 6" id="KW-0812">Transmembrane</keyword>
<dbReference type="PANTHER" id="PTHR30177">
    <property type="entry name" value="GLYCINE BETAINE/L-PROLINE TRANSPORT SYSTEM PERMEASE PROTEIN PROW"/>
    <property type="match status" value="1"/>
</dbReference>
<evidence type="ECO:0000313" key="9">
    <source>
        <dbReference type="Proteomes" id="UP001201873"/>
    </source>
</evidence>
<feature type="transmembrane region" description="Helical" evidence="6">
    <location>
        <begin position="31"/>
        <end position="56"/>
    </location>
</feature>
<evidence type="ECO:0000256" key="1">
    <source>
        <dbReference type="ARBA" id="ARBA00004141"/>
    </source>
</evidence>
<keyword evidence="9" id="KW-1185">Reference proteome</keyword>
<evidence type="ECO:0000256" key="5">
    <source>
        <dbReference type="ARBA" id="ARBA00023136"/>
    </source>
</evidence>
<dbReference type="PANTHER" id="PTHR30177:SF33">
    <property type="entry name" value="POSSIBLE OSMOPROTECTANT (GLYCINE BETAINE_CARNITINE_CHOLINE_L-PROLINE) TRANSPORT INTEGRAL MEMBRANE PROTEIN ABC TRANSPORTER PROZ"/>
    <property type="match status" value="1"/>
</dbReference>
<dbReference type="CDD" id="cd06261">
    <property type="entry name" value="TM_PBP2"/>
    <property type="match status" value="1"/>
</dbReference>
<feature type="transmembrane region" description="Helical" evidence="6">
    <location>
        <begin position="68"/>
        <end position="88"/>
    </location>
</feature>
<dbReference type="EMBL" id="JALKFT010000001">
    <property type="protein sequence ID" value="MCK9874455.1"/>
    <property type="molecule type" value="Genomic_DNA"/>
</dbReference>
<evidence type="ECO:0000259" key="7">
    <source>
        <dbReference type="PROSITE" id="PS50928"/>
    </source>
</evidence>
<accession>A0ABT0JSC6</accession>
<dbReference type="Pfam" id="PF00528">
    <property type="entry name" value="BPD_transp_1"/>
    <property type="match status" value="1"/>
</dbReference>